<feature type="transmembrane region" description="Helical" evidence="2">
    <location>
        <begin position="90"/>
        <end position="107"/>
    </location>
</feature>
<gene>
    <name evidence="4" type="ORF">ACFSYH_06645</name>
</gene>
<evidence type="ECO:0000256" key="1">
    <source>
        <dbReference type="SAM" id="MobiDB-lite"/>
    </source>
</evidence>
<feature type="region of interest" description="Disordered" evidence="1">
    <location>
        <begin position="1"/>
        <end position="23"/>
    </location>
</feature>
<dbReference type="Gene3D" id="1.20.144.10">
    <property type="entry name" value="Phosphatidic acid phosphatase type 2/haloperoxidase"/>
    <property type="match status" value="2"/>
</dbReference>
<evidence type="ECO:0000259" key="3">
    <source>
        <dbReference type="SMART" id="SM00014"/>
    </source>
</evidence>
<dbReference type="PANTHER" id="PTHR14969">
    <property type="entry name" value="SPHINGOSINE-1-PHOSPHATE PHOSPHOHYDROLASE"/>
    <property type="match status" value="1"/>
</dbReference>
<feature type="transmembrane region" description="Helical" evidence="2">
    <location>
        <begin position="114"/>
        <end position="131"/>
    </location>
</feature>
<dbReference type="RefSeq" id="WP_377466025.1">
    <property type="nucleotide sequence ID" value="NZ_JBHUOP010000002.1"/>
</dbReference>
<feature type="transmembrane region" description="Helical" evidence="2">
    <location>
        <begin position="216"/>
        <end position="234"/>
    </location>
</feature>
<dbReference type="Proteomes" id="UP001597391">
    <property type="component" value="Unassembled WGS sequence"/>
</dbReference>
<dbReference type="SMART" id="SM00014">
    <property type="entry name" value="acidPPc"/>
    <property type="match status" value="1"/>
</dbReference>
<organism evidence="4 5">
    <name type="scientific">Populibacterium corticicola</name>
    <dbReference type="NCBI Taxonomy" id="1812826"/>
    <lineage>
        <taxon>Bacteria</taxon>
        <taxon>Bacillati</taxon>
        <taxon>Actinomycetota</taxon>
        <taxon>Actinomycetes</taxon>
        <taxon>Micrococcales</taxon>
        <taxon>Jonesiaceae</taxon>
        <taxon>Populibacterium</taxon>
    </lineage>
</organism>
<comment type="caution">
    <text evidence="4">The sequence shown here is derived from an EMBL/GenBank/DDBJ whole genome shotgun (WGS) entry which is preliminary data.</text>
</comment>
<reference evidence="5" key="1">
    <citation type="journal article" date="2019" name="Int. J. Syst. Evol. Microbiol.">
        <title>The Global Catalogue of Microorganisms (GCM) 10K type strain sequencing project: providing services to taxonomists for standard genome sequencing and annotation.</title>
        <authorList>
            <consortium name="The Broad Institute Genomics Platform"/>
            <consortium name="The Broad Institute Genome Sequencing Center for Infectious Disease"/>
            <person name="Wu L."/>
            <person name="Ma J."/>
        </authorList>
    </citation>
    <scope>NUCLEOTIDE SEQUENCE [LARGE SCALE GENOMIC DNA]</scope>
    <source>
        <strain evidence="5">KCTC 33576</strain>
    </source>
</reference>
<dbReference type="InterPro" id="IPR036938">
    <property type="entry name" value="PAP2/HPO_sf"/>
</dbReference>
<keyword evidence="2" id="KW-0472">Membrane</keyword>
<dbReference type="Pfam" id="PF01569">
    <property type="entry name" value="PAP2"/>
    <property type="match status" value="1"/>
</dbReference>
<accession>A0ABW5XCP5</accession>
<feature type="transmembrane region" description="Helical" evidence="2">
    <location>
        <begin position="163"/>
        <end position="181"/>
    </location>
</feature>
<keyword evidence="2" id="KW-0812">Transmembrane</keyword>
<feature type="transmembrane region" description="Helical" evidence="2">
    <location>
        <begin position="188"/>
        <end position="204"/>
    </location>
</feature>
<dbReference type="EMBL" id="JBHUOP010000002">
    <property type="protein sequence ID" value="MFD2840246.1"/>
    <property type="molecule type" value="Genomic_DNA"/>
</dbReference>
<dbReference type="InterPro" id="IPR000326">
    <property type="entry name" value="PAP2/HPO"/>
</dbReference>
<name>A0ABW5XCP5_9MICO</name>
<feature type="transmembrane region" description="Helical" evidence="2">
    <location>
        <begin position="30"/>
        <end position="48"/>
    </location>
</feature>
<evidence type="ECO:0000313" key="4">
    <source>
        <dbReference type="EMBL" id="MFD2840246.1"/>
    </source>
</evidence>
<sequence length="259" mass="28453">MSSGPRTPSGTNDAEGSGSSPAPERNLQRLINAVQYFAIFGIVALLAFNRVTHDYIQNIDNTWRGFIGAAPGDASYQWFVPMALQHGFDTIGAVAICLVLIIVCLVFKRYWHALFAGLSLALVAGGLVQGFKHLFNRERPADDLENELWSSVFPVDHGSFPSGHSAAAAVFAIMFLVLVPWQWKRLRAAIPYIGAALVLAMMWQRTLTNAHWLSDTVAGAALGLGGALLLWWFMQPWLDAEQREHLPAALDAPESREPQ</sequence>
<dbReference type="SUPFAM" id="SSF48317">
    <property type="entry name" value="Acid phosphatase/Vanadium-dependent haloperoxidase"/>
    <property type="match status" value="1"/>
</dbReference>
<dbReference type="PANTHER" id="PTHR14969:SF13">
    <property type="entry name" value="AT30094P"/>
    <property type="match status" value="1"/>
</dbReference>
<feature type="compositionally biased region" description="Polar residues" evidence="1">
    <location>
        <begin position="1"/>
        <end position="20"/>
    </location>
</feature>
<proteinExistence type="predicted"/>
<feature type="domain" description="Phosphatidic acid phosphatase type 2/haloperoxidase" evidence="3">
    <location>
        <begin position="116"/>
        <end position="231"/>
    </location>
</feature>
<evidence type="ECO:0000256" key="2">
    <source>
        <dbReference type="SAM" id="Phobius"/>
    </source>
</evidence>
<keyword evidence="5" id="KW-1185">Reference proteome</keyword>
<protein>
    <submittedName>
        <fullName evidence="4">Phosphatase PAP2 family protein</fullName>
    </submittedName>
</protein>
<evidence type="ECO:0000313" key="5">
    <source>
        <dbReference type="Proteomes" id="UP001597391"/>
    </source>
</evidence>
<keyword evidence="2" id="KW-1133">Transmembrane helix</keyword>